<dbReference type="GO" id="GO:0006325">
    <property type="term" value="P:chromatin organization"/>
    <property type="evidence" value="ECO:0007669"/>
    <property type="project" value="InterPro"/>
</dbReference>
<feature type="region of interest" description="Disordered" evidence="17">
    <location>
        <begin position="2094"/>
        <end position="2132"/>
    </location>
</feature>
<dbReference type="SMART" id="SM00891">
    <property type="entry name" value="ERCC4"/>
    <property type="match status" value="1"/>
</dbReference>
<evidence type="ECO:0000256" key="6">
    <source>
        <dbReference type="ARBA" id="ARBA00014848"/>
    </source>
</evidence>
<dbReference type="Gene3D" id="1.10.150.110">
    <property type="entry name" value="DNA polymerase beta, N-terminal domain-like"/>
    <property type="match status" value="1"/>
</dbReference>
<dbReference type="InterPro" id="IPR047416">
    <property type="entry name" value="XPF_nuclease_Mus81"/>
</dbReference>
<feature type="compositionally biased region" description="Polar residues" evidence="17">
    <location>
        <begin position="2005"/>
        <end position="2016"/>
    </location>
</feature>
<feature type="region of interest" description="Disordered" evidence="17">
    <location>
        <begin position="2260"/>
        <end position="2373"/>
    </location>
</feature>
<keyword evidence="14" id="KW-0234">DNA repair</keyword>
<evidence type="ECO:0000256" key="12">
    <source>
        <dbReference type="ARBA" id="ARBA00022842"/>
    </source>
</evidence>
<evidence type="ECO:0000256" key="7">
    <source>
        <dbReference type="ARBA" id="ARBA00022722"/>
    </source>
</evidence>
<feature type="compositionally biased region" description="Polar residues" evidence="17">
    <location>
        <begin position="411"/>
        <end position="423"/>
    </location>
</feature>
<keyword evidence="9" id="KW-0255">Endonuclease</keyword>
<dbReference type="InterPro" id="IPR036388">
    <property type="entry name" value="WH-like_DNA-bd_sf"/>
</dbReference>
<evidence type="ECO:0000256" key="15">
    <source>
        <dbReference type="ARBA" id="ARBA00023242"/>
    </source>
</evidence>
<feature type="compositionally biased region" description="Acidic residues" evidence="17">
    <location>
        <begin position="10"/>
        <end position="21"/>
    </location>
</feature>
<dbReference type="GO" id="GO:0016889">
    <property type="term" value="F:DNA endonuclease activity, producing 3'-phosphomonoesters"/>
    <property type="evidence" value="ECO:0007669"/>
    <property type="project" value="UniProtKB-ARBA"/>
</dbReference>
<feature type="compositionally biased region" description="Polar residues" evidence="17">
    <location>
        <begin position="452"/>
        <end position="464"/>
    </location>
</feature>
<evidence type="ECO:0000256" key="14">
    <source>
        <dbReference type="ARBA" id="ARBA00023204"/>
    </source>
</evidence>
<dbReference type="GO" id="GO:0031491">
    <property type="term" value="F:nucleosome binding"/>
    <property type="evidence" value="ECO:0007669"/>
    <property type="project" value="TreeGrafter"/>
</dbReference>
<evidence type="ECO:0000259" key="18">
    <source>
        <dbReference type="SMART" id="SM00891"/>
    </source>
</evidence>
<comment type="caution">
    <text evidence="19">The sequence shown here is derived from an EMBL/GenBank/DDBJ whole genome shotgun (WGS) entry which is preliminary data.</text>
</comment>
<keyword evidence="15" id="KW-0539">Nucleus</keyword>
<name>A0A5M8Q0Z9_9LECA</name>
<keyword evidence="13" id="KW-0233">DNA recombination</keyword>
<dbReference type="SUPFAM" id="SSF52980">
    <property type="entry name" value="Restriction endonuclease-like"/>
    <property type="match status" value="1"/>
</dbReference>
<keyword evidence="11" id="KW-0378">Hydrolase</keyword>
<dbReference type="OrthoDB" id="77564at2759"/>
<comment type="similarity">
    <text evidence="5">Belongs to the XPF family.</text>
</comment>
<comment type="subcellular location">
    <subcellularLocation>
        <location evidence="3">Nucleus</location>
    </subcellularLocation>
</comment>
<keyword evidence="8" id="KW-0479">Metal-binding</keyword>
<protein>
    <recommendedName>
        <fullName evidence="6">Histone transcription regulator 3 homolog</fullName>
    </recommendedName>
</protein>
<dbReference type="CDD" id="cd20074">
    <property type="entry name" value="XPF_nuclease_Mus81"/>
    <property type="match status" value="1"/>
</dbReference>
<dbReference type="InterPro" id="IPR047417">
    <property type="entry name" value="WHD_MUS81"/>
</dbReference>
<feature type="region of interest" description="Disordered" evidence="17">
    <location>
        <begin position="1827"/>
        <end position="1853"/>
    </location>
</feature>
<dbReference type="InterPro" id="IPR006166">
    <property type="entry name" value="ERCC4_domain"/>
</dbReference>
<evidence type="ECO:0000256" key="3">
    <source>
        <dbReference type="ARBA" id="ARBA00004123"/>
    </source>
</evidence>
<feature type="region of interest" description="Disordered" evidence="17">
    <location>
        <begin position="2228"/>
        <end position="2247"/>
    </location>
</feature>
<comment type="cofactor">
    <cofactor evidence="1">
        <name>Mg(2+)</name>
        <dbReference type="ChEBI" id="CHEBI:18420"/>
    </cofactor>
</comment>
<evidence type="ECO:0000256" key="11">
    <source>
        <dbReference type="ARBA" id="ARBA00022801"/>
    </source>
</evidence>
<feature type="domain" description="ERCC4" evidence="18">
    <location>
        <begin position="2389"/>
        <end position="2495"/>
    </location>
</feature>
<dbReference type="GO" id="GO:0005634">
    <property type="term" value="C:nucleus"/>
    <property type="evidence" value="ECO:0007669"/>
    <property type="project" value="UniProtKB-SubCell"/>
</dbReference>
<feature type="region of interest" description="Disordered" evidence="17">
    <location>
        <begin position="388"/>
        <end position="490"/>
    </location>
</feature>
<evidence type="ECO:0000256" key="2">
    <source>
        <dbReference type="ARBA" id="ARBA00002687"/>
    </source>
</evidence>
<evidence type="ECO:0000256" key="17">
    <source>
        <dbReference type="SAM" id="MobiDB-lite"/>
    </source>
</evidence>
<dbReference type="GO" id="GO:0046872">
    <property type="term" value="F:metal ion binding"/>
    <property type="evidence" value="ECO:0007669"/>
    <property type="project" value="UniProtKB-KW"/>
</dbReference>
<dbReference type="PANTHER" id="PTHR15502:SF7">
    <property type="entry name" value="CALCINEURIN-BINDING PROTEIN CABIN-1"/>
    <property type="match status" value="1"/>
</dbReference>
<comment type="similarity">
    <text evidence="4">Belongs to the HIR3 family.</text>
</comment>
<keyword evidence="7" id="KW-0540">Nuclease</keyword>
<dbReference type="PANTHER" id="PTHR15502">
    <property type="entry name" value="CALCINEURIN-BINDING PROTEIN CABIN 1-RELATED"/>
    <property type="match status" value="1"/>
</dbReference>
<keyword evidence="12" id="KW-0460">Magnesium</keyword>
<feature type="compositionally biased region" description="Polar residues" evidence="17">
    <location>
        <begin position="1952"/>
        <end position="1961"/>
    </location>
</feature>
<comment type="function">
    <text evidence="2">Has a role in a nucleosome assembly pathway that is required for the integrity of heterochromatin and proper chromosome segregation.</text>
</comment>
<dbReference type="GO" id="GO:0000417">
    <property type="term" value="C:HIR complex"/>
    <property type="evidence" value="ECO:0007669"/>
    <property type="project" value="TreeGrafter"/>
</dbReference>
<dbReference type="Proteomes" id="UP000324767">
    <property type="component" value="Unassembled WGS sequence"/>
</dbReference>
<organism evidence="19 20">
    <name type="scientific">Lasallia pustulata</name>
    <dbReference type="NCBI Taxonomy" id="136370"/>
    <lineage>
        <taxon>Eukaryota</taxon>
        <taxon>Fungi</taxon>
        <taxon>Dikarya</taxon>
        <taxon>Ascomycota</taxon>
        <taxon>Pezizomycotina</taxon>
        <taxon>Lecanoromycetes</taxon>
        <taxon>OSLEUM clade</taxon>
        <taxon>Umbilicariomycetidae</taxon>
        <taxon>Umbilicariales</taxon>
        <taxon>Umbilicariaceae</taxon>
        <taxon>Lasallia</taxon>
    </lineage>
</organism>
<dbReference type="Gene3D" id="1.10.150.670">
    <property type="entry name" value="Crossover junction endonuclease EME1, DNA-binding domain"/>
    <property type="match status" value="1"/>
</dbReference>
<dbReference type="SUPFAM" id="SSF47802">
    <property type="entry name" value="DNA polymerase beta, N-terminal domain-like"/>
    <property type="match status" value="1"/>
</dbReference>
<evidence type="ECO:0000313" key="20">
    <source>
        <dbReference type="Proteomes" id="UP000324767"/>
    </source>
</evidence>
<dbReference type="Pfam" id="PF02732">
    <property type="entry name" value="ERCC4"/>
    <property type="match status" value="1"/>
</dbReference>
<evidence type="ECO:0000313" key="19">
    <source>
        <dbReference type="EMBL" id="KAA6415844.1"/>
    </source>
</evidence>
<dbReference type="GO" id="GO:0031297">
    <property type="term" value="P:replication fork processing"/>
    <property type="evidence" value="ECO:0007669"/>
    <property type="project" value="UniProtKB-ARBA"/>
</dbReference>
<accession>A0A5M8Q0Z9</accession>
<dbReference type="InterPro" id="IPR042530">
    <property type="entry name" value="EME1/EME2_C"/>
</dbReference>
<dbReference type="InterPro" id="IPR033053">
    <property type="entry name" value="Hir3/CABIN1"/>
</dbReference>
<feature type="compositionally biased region" description="Basic and acidic residues" evidence="17">
    <location>
        <begin position="2347"/>
        <end position="2356"/>
    </location>
</feature>
<dbReference type="Pfam" id="PF14716">
    <property type="entry name" value="HHH_8"/>
    <property type="match status" value="1"/>
</dbReference>
<dbReference type="Gene3D" id="3.40.50.10130">
    <property type="match status" value="1"/>
</dbReference>
<dbReference type="GO" id="GO:0003677">
    <property type="term" value="F:DNA binding"/>
    <property type="evidence" value="ECO:0007669"/>
    <property type="project" value="InterPro"/>
</dbReference>
<evidence type="ECO:0000256" key="8">
    <source>
        <dbReference type="ARBA" id="ARBA00022723"/>
    </source>
</evidence>
<evidence type="ECO:0000256" key="1">
    <source>
        <dbReference type="ARBA" id="ARBA00001946"/>
    </source>
</evidence>
<evidence type="ECO:0000256" key="4">
    <source>
        <dbReference type="ARBA" id="ARBA00007335"/>
    </source>
</evidence>
<dbReference type="InterPro" id="IPR027421">
    <property type="entry name" value="DNA_pol_lamdba_lyase_dom_sf"/>
</dbReference>
<dbReference type="FunFam" id="3.40.50.10130:FF:000003">
    <property type="entry name" value="Crossover junction endonuclease MUS81"/>
    <property type="match status" value="1"/>
</dbReference>
<dbReference type="InterPro" id="IPR011335">
    <property type="entry name" value="Restrct_endonuc-II-like"/>
</dbReference>
<evidence type="ECO:0000256" key="13">
    <source>
        <dbReference type="ARBA" id="ARBA00023172"/>
    </source>
</evidence>
<keyword evidence="10" id="KW-0227">DNA damage</keyword>
<dbReference type="Gene3D" id="1.10.10.10">
    <property type="entry name" value="Winged helix-like DNA-binding domain superfamily/Winged helix DNA-binding domain"/>
    <property type="match status" value="1"/>
</dbReference>
<evidence type="ECO:0000256" key="10">
    <source>
        <dbReference type="ARBA" id="ARBA00022763"/>
    </source>
</evidence>
<dbReference type="Pfam" id="PF21136">
    <property type="entry name" value="WHD_MUS81"/>
    <property type="match status" value="1"/>
</dbReference>
<evidence type="ECO:0000256" key="5">
    <source>
        <dbReference type="ARBA" id="ARBA00010015"/>
    </source>
</evidence>
<dbReference type="InterPro" id="IPR010996">
    <property type="entry name" value="HHH_MUS81"/>
</dbReference>
<dbReference type="EMBL" id="VXIT01000001">
    <property type="protein sequence ID" value="KAA6415844.1"/>
    <property type="molecule type" value="Genomic_DNA"/>
</dbReference>
<dbReference type="FunFam" id="1.10.10.10:FF:000307">
    <property type="entry name" value="Crossover junction endonuclease MUS81"/>
    <property type="match status" value="1"/>
</dbReference>
<proteinExistence type="inferred from homology"/>
<keyword evidence="16" id="KW-0469">Meiosis</keyword>
<dbReference type="GO" id="GO:0000724">
    <property type="term" value="P:double-strand break repair via homologous recombination"/>
    <property type="evidence" value="ECO:0007669"/>
    <property type="project" value="UniProtKB-ARBA"/>
</dbReference>
<feature type="region of interest" description="Disordered" evidence="17">
    <location>
        <begin position="1"/>
        <end position="21"/>
    </location>
</feature>
<reference evidence="19 20" key="1">
    <citation type="submission" date="2019-09" db="EMBL/GenBank/DDBJ databases">
        <title>The hologenome of the rock-dwelling lichen Lasallia pustulata.</title>
        <authorList>
            <person name="Greshake Tzovaras B."/>
            <person name="Segers F."/>
            <person name="Bicker A."/>
            <person name="Dal Grande F."/>
            <person name="Otte J."/>
            <person name="Hankeln T."/>
            <person name="Schmitt I."/>
            <person name="Ebersberger I."/>
        </authorList>
    </citation>
    <scope>NUCLEOTIDE SEQUENCE [LARGE SCALE GENOMIC DNA]</scope>
    <source>
        <strain evidence="19">A1-1</strain>
    </source>
</reference>
<dbReference type="GO" id="GO:0048476">
    <property type="term" value="C:Holliday junction resolvase complex"/>
    <property type="evidence" value="ECO:0007669"/>
    <property type="project" value="UniProtKB-ARBA"/>
</dbReference>
<gene>
    <name evidence="19" type="ORF">FRX48_00562</name>
</gene>
<sequence length="2713" mass="301331">MSSFVALNIEPEEDSEEEVDDTKEIQIEEALKLYQTALKLHSQGPSFYGQAAEAYDALFRSEIFTYPESLSESKRNELFGDLFVDDDDQENDAIVASTVVTPAGTDGAPSTLPQILYLSYKNHGQFLLDCLKSKAGTAAGSLEGNDPCVPFNTTPTASTASASLVLFSEALERDDTDVELWRRISRISGSLGSRRTARFCLEAVLDTDGSGPDALPEPLSLEEAFAREDLEDLIGRIEDSLSDPQVPASQPPRKRISSVLRRHVDPCPYLPPPPEISRPNGQRHSFDSVFPSYLPIHVLTQSWAGLGKAMLQQMLVEAQGVVNPAPGTSYAISLPVVGPIYGHPTHPPPTSEYSMEVLKTLPEAAHGTGAHRMDTILEGIRAATTVPRDDRVNGNVSDLATPETTRRNGFVTLSTQGSSNGSDQIVKGAGNETASPDCNAPMVPLHEHAGNNDEQNGTPNSTCLPNRKRSSDSAGLQEPPDGGRVRSKRIRARGSILEPGADEETAVADMTKRYEGLLQPYADADSWMFGVLWRLLEYFEVDSLGPDVIELKGALSTFESDVGTQALASNAKPQLIAGQDFRSLLGNWTSEMSNALLRGEGLGDPMGGARNSGLTAFLEHAKRGSQKVSTKATLFVDDDLYHFAYRINQSLTSMEELAISWIEELLSPVKGSISDAKEEDPTEHDNCKDSRYIEYFWPEELKEMVVRILVGQDEPIYAELQRRNSVLDQRMIEAQAQDADLALSAQDGTLPELVQTIFELHLDIYGRITNPSSEVTIDIRTIQRDRLGRWATLASDVMSNRRHRDHADTLKDTLTLRYLWSSVMYTDLIDATSRDHVILCLQDLKGVLCAVGGPVIELQNNAIMPEISTEAAEREISRLTTMDFFLGIFGTENSDPVAVIESLEPILEGSDLSKDMVVPDAVDSNVENQGTPQKTSGSLEDPSALREAALSQSAFDAQMQQMSQFLARASSSLRLFLWRKLRNAYETIEYPTKVFSCCLRSIELIMRDLSLPVHLENHPAHRQLSLVRCLRTLDDLIIKALTLALNNQSSFESLDENHLRTSMRALAQLARLLHVFSLYEDSVRVGQIRNADQPDRPSTASHLLAMNNLREMQIRIWTLQYTVLKEAVSQTQLQLANSNEDLAEYLRSVHHALGLRSYCKLANKIYLRFMKTELFALGPTEGWEFEMSQVVHDLHGITVSSAITNLPDHGCPLEPLDRRTAIQIMDLVLTQARRISIKDLPKSELRSTIEKMQQVIGIPKQTSALLLNKRVINAYLKSPVNPINLYRSLQGIGGLSGVPVNGETARIAEKGWYFLLGNIALTRFRSQKRVSAGPTDDLDIAISFFRQDLDLGMDKWETWYRLGQAYDTKIEEDVMWTADKINNHKPELNALQRSTIHCYAMAVAIATRCADVSFESAAKISDLYTDFGLRVYASSREPFSMQALSLKDFTRYFSGEKVGLYVQRPFRDLRLYPAWNLASVLFRRALIDKPQRWINFYMLGKCLWKMQSCEDHVRGKGRPPDVQHVLDAFAHAIECLPGRKDSKQDPILEPHYKLVSVVHKLVQRKQLQPKRGCYVLKATSYARKVPVVHDADDWEEYILQVLKALRSADKANWHHRMVARAAHVIYDDSPTEVVAAAGAKHEFTQQIFTKTMSIQVWRPENERAGRHFVYTSRYVKFFVGILFQLNDKTSLEALAKRIRKRSQDFVDHAEVWQEVSLAYLKLLRRNRSIPEGLEDMVFKSLAHELFLLNASRLEAWANLSTTNSQLLDLLREAIELKKLNNGLMKVAYFDDLIGDMYAGLYETVVPDLVTKSNDEESRDRMRVNHLLMSTDGPPGDAPSPDPTSLNGDPTVVKQPRFKGVSRREIQRKAEAIISKPTPALIAAKPQKAPVEALAQQPQEHEHPASTAATLMVKEEAARDAGASSVPGSVHDSADDESELTAVEDIAEETTETKTMFPNLVSSAKGGDIPGADREDDEPDEGEGEGEGDGEGEDEDEERVKDEQGVPTSETNRTDLGTANAMPPGCANPLLLEWLKEWCDAARERNTKGFNVYKKAYESMKACPLTFNHPTEAQQLHGLGPKICDRLTEKLEAHCAENGLPMPPKARKRKSVDDVTESAEPLPAKKPRKPKPYVPQLRSGAYALIIGLSSLPEDSSQALTKAQTIEAAQPHCDSSFTAPSDPTKFYTAWNSMKTLIEKDLVYERGRPLRKYALTDDGWEAAKRIKKTTEETAPGLGDGGTSRALGPGGAASHIVDLGYRLDDDQDIRRPSNVQAPVTRPERQVLGEIKNTKQRVKGPSTAKVGTTTAFQKPPKSALHSDDYIELLSSPVQPTRRKSSESEPTVGSHKPVVDPTHEAPTEPPRAPARDQGPQPFPPTFEPVRIAPGNFTVQLILDNREVRAKTDRNYIAFELTKKGITPIVRSLELGDALWVAKCLDPHLLSRYGEEGDEIVLDWIVERKRLDDLVGSIKDGRFHEQKFRLRKSGVRNVVYVIEEISMNLETAQKYHEAVVSAIASTQVVDGYFVKRTGKLDETIRYLARMTVMLKGLYESSVLYLIPTPQLDPTTYLPLLTHLRATQPHKNHHITYPSFASLASKSDSLTLRDVFLKMLMCTRGVTGDKALEIQKVWRTPGEFVAAFEGCSRGGEGGEGGGVHGNWEAGERERKNMVMERLGGLVGRRKVGKGLSAKVAGCGGGVSAKLRRGGEGEVQGAVRSP</sequence>
<dbReference type="FunFam" id="1.10.150.110:FF:000001">
    <property type="entry name" value="Putative Crossover junction endonuclease MUS81"/>
    <property type="match status" value="1"/>
</dbReference>
<dbReference type="CDD" id="cd21036">
    <property type="entry name" value="WH_MUS81"/>
    <property type="match status" value="1"/>
</dbReference>
<feature type="compositionally biased region" description="Acidic residues" evidence="17">
    <location>
        <begin position="1973"/>
        <end position="1996"/>
    </location>
</feature>
<feature type="region of interest" description="Disordered" evidence="17">
    <location>
        <begin position="1884"/>
        <end position="2021"/>
    </location>
</feature>
<evidence type="ECO:0000256" key="9">
    <source>
        <dbReference type="ARBA" id="ARBA00022759"/>
    </source>
</evidence>
<evidence type="ECO:0000256" key="16">
    <source>
        <dbReference type="ARBA" id="ARBA00023254"/>
    </source>
</evidence>
<dbReference type="GO" id="GO:0000712">
    <property type="term" value="P:resolution of meiotic recombination intermediates"/>
    <property type="evidence" value="ECO:0007669"/>
    <property type="project" value="UniProtKB-ARBA"/>
</dbReference>